<feature type="region of interest" description="Disordered" evidence="1">
    <location>
        <begin position="1"/>
        <end position="116"/>
    </location>
</feature>
<proteinExistence type="predicted"/>
<evidence type="ECO:0000313" key="2">
    <source>
        <dbReference type="EMBL" id="SEG82545.1"/>
    </source>
</evidence>
<name>A0A1H6DCW2_9ACTN</name>
<feature type="compositionally biased region" description="Basic and acidic residues" evidence="1">
    <location>
        <begin position="67"/>
        <end position="77"/>
    </location>
</feature>
<accession>A0A1H6DCW2</accession>
<organism evidence="2 3">
    <name type="scientific">Nonomuraea solani</name>
    <dbReference type="NCBI Taxonomy" id="1144553"/>
    <lineage>
        <taxon>Bacteria</taxon>
        <taxon>Bacillati</taxon>
        <taxon>Actinomycetota</taxon>
        <taxon>Actinomycetes</taxon>
        <taxon>Streptosporangiales</taxon>
        <taxon>Streptosporangiaceae</taxon>
        <taxon>Nonomuraea</taxon>
    </lineage>
</organism>
<evidence type="ECO:0000256" key="1">
    <source>
        <dbReference type="SAM" id="MobiDB-lite"/>
    </source>
</evidence>
<dbReference type="EMBL" id="FNVT01000005">
    <property type="protein sequence ID" value="SEG82545.1"/>
    <property type="molecule type" value="Genomic_DNA"/>
</dbReference>
<gene>
    <name evidence="2" type="ORF">SAMN05444920_10557</name>
</gene>
<keyword evidence="3" id="KW-1185">Reference proteome</keyword>
<dbReference type="OrthoDB" id="123178at2"/>
<sequence length="235" mass="25941">MSSSDELKVPSQQRNDVAEGDDDKARLEESETVRAEEFPGKDRGQDTDDEIARSDLADGTRDDEEKDYDKGYVRADDDVVVATAHSPRVDDEYVTPVSGDSPDPAHRDPYAKTGGDMLAEPEEAVPAAHAAPDDIVLFDQDPTEVQARWRDLQASFVDDPGQAVERADGLVGEVVESLTNTLTTRTNTLRDSWKGAENSDTEQLRLALRDYRSVLERLLALSSKSPTQYQSQGTR</sequence>
<dbReference type="AlphaFoldDB" id="A0A1H6DCW2"/>
<reference evidence="2 3" key="1">
    <citation type="submission" date="2016-10" db="EMBL/GenBank/DDBJ databases">
        <authorList>
            <person name="de Groot N.N."/>
        </authorList>
    </citation>
    <scope>NUCLEOTIDE SEQUENCE [LARGE SCALE GENOMIC DNA]</scope>
    <source>
        <strain evidence="2 3">CGMCC 4.7037</strain>
    </source>
</reference>
<feature type="compositionally biased region" description="Basic and acidic residues" evidence="1">
    <location>
        <begin position="23"/>
        <end position="60"/>
    </location>
</feature>
<evidence type="ECO:0000313" key="3">
    <source>
        <dbReference type="Proteomes" id="UP000236732"/>
    </source>
</evidence>
<dbReference type="Proteomes" id="UP000236732">
    <property type="component" value="Unassembled WGS sequence"/>
</dbReference>
<dbReference type="RefSeq" id="WP_103957427.1">
    <property type="nucleotide sequence ID" value="NZ_FNVT01000005.1"/>
</dbReference>
<protein>
    <submittedName>
        <fullName evidence="2">Uncharacterized protein</fullName>
    </submittedName>
</protein>